<evidence type="ECO:0000256" key="10">
    <source>
        <dbReference type="ARBA" id="ARBA00022764"/>
    </source>
</evidence>
<dbReference type="InterPro" id="IPR018323">
    <property type="entry name" value="OM_lipoprot_carrier_LolA_Pbac"/>
</dbReference>
<feature type="compositionally biased region" description="Polar residues" evidence="18">
    <location>
        <begin position="708"/>
        <end position="727"/>
    </location>
</feature>
<dbReference type="EMBL" id="ACPB03031613">
    <property type="status" value="NOT_ANNOTATED_CDS"/>
    <property type="molecule type" value="Genomic_DNA"/>
</dbReference>
<dbReference type="CDD" id="cd16325">
    <property type="entry name" value="LolA"/>
    <property type="match status" value="1"/>
</dbReference>
<dbReference type="GO" id="GO:0005886">
    <property type="term" value="C:plasma membrane"/>
    <property type="evidence" value="ECO:0007669"/>
    <property type="project" value="UniProtKB-SubCell"/>
</dbReference>
<evidence type="ECO:0000256" key="4">
    <source>
        <dbReference type="ARBA" id="ARBA00007615"/>
    </source>
</evidence>
<dbReference type="GO" id="GO:0051301">
    <property type="term" value="P:cell division"/>
    <property type="evidence" value="ECO:0007669"/>
    <property type="project" value="UniProtKB-KW"/>
</dbReference>
<organism evidence="22 23">
    <name type="scientific">Rhodnius prolixus</name>
    <name type="common">Triatomid bug</name>
    <dbReference type="NCBI Taxonomy" id="13249"/>
    <lineage>
        <taxon>Eukaryota</taxon>
        <taxon>Metazoa</taxon>
        <taxon>Ecdysozoa</taxon>
        <taxon>Arthropoda</taxon>
        <taxon>Hexapoda</taxon>
        <taxon>Insecta</taxon>
        <taxon>Pterygota</taxon>
        <taxon>Neoptera</taxon>
        <taxon>Paraneoptera</taxon>
        <taxon>Hemiptera</taxon>
        <taxon>Heteroptera</taxon>
        <taxon>Panheteroptera</taxon>
        <taxon>Cimicomorpha</taxon>
        <taxon>Reduviidae</taxon>
        <taxon>Triatominae</taxon>
        <taxon>Rhodnius</taxon>
    </lineage>
</organism>
<keyword evidence="14" id="KW-0238">DNA-binding</keyword>
<evidence type="ECO:0000313" key="22">
    <source>
        <dbReference type="EnsemblMetazoa" id="RPRC000744-PA"/>
    </source>
</evidence>
<dbReference type="GO" id="GO:0005524">
    <property type="term" value="F:ATP binding"/>
    <property type="evidence" value="ECO:0007669"/>
    <property type="project" value="UniProtKB-KW"/>
</dbReference>
<evidence type="ECO:0000313" key="23">
    <source>
        <dbReference type="Proteomes" id="UP000015103"/>
    </source>
</evidence>
<dbReference type="PANTHER" id="PTHR22683">
    <property type="entry name" value="SPORULATION PROTEIN RELATED"/>
    <property type="match status" value="1"/>
</dbReference>
<dbReference type="GO" id="GO:0003677">
    <property type="term" value="F:DNA binding"/>
    <property type="evidence" value="ECO:0007669"/>
    <property type="project" value="UniProtKB-KW"/>
</dbReference>
<dbReference type="NCBIfam" id="TIGR00547">
    <property type="entry name" value="lolA"/>
    <property type="match status" value="1"/>
</dbReference>
<dbReference type="FunFam" id="3.30.980.40:FF:000001">
    <property type="entry name" value="DNA translocase FtsK"/>
    <property type="match status" value="1"/>
</dbReference>
<dbReference type="InterPro" id="IPR041027">
    <property type="entry name" value="FtsK_alpha"/>
</dbReference>
<evidence type="ECO:0000259" key="21">
    <source>
        <dbReference type="Pfam" id="PF17854"/>
    </source>
</evidence>
<dbReference type="Gene3D" id="3.30.980.40">
    <property type="match status" value="1"/>
</dbReference>
<evidence type="ECO:0000256" key="1">
    <source>
        <dbReference type="ARBA" id="ARBA00004418"/>
    </source>
</evidence>
<dbReference type="Gene3D" id="2.50.20.10">
    <property type="entry name" value="Lipoprotein localisation LolA/LolB/LppX"/>
    <property type="match status" value="1"/>
</dbReference>
<keyword evidence="15 19" id="KW-0472">Membrane</keyword>
<dbReference type="eggNOG" id="ENOG502QWDE">
    <property type="taxonomic scope" value="Eukaryota"/>
</dbReference>
<evidence type="ECO:0000256" key="9">
    <source>
        <dbReference type="ARBA" id="ARBA00022741"/>
    </source>
</evidence>
<comment type="similarity">
    <text evidence="3">Belongs to the FtsK/SpoIIIE/SftA family.</text>
</comment>
<keyword evidence="16" id="KW-0143">Chaperone</keyword>
<feature type="region of interest" description="Disordered" evidence="18">
    <location>
        <begin position="296"/>
        <end position="316"/>
    </location>
</feature>
<keyword evidence="10" id="KW-0574">Periplasm</keyword>
<dbReference type="STRING" id="13249.T1H9P1"/>
<dbReference type="EMBL" id="ACPB03031614">
    <property type="status" value="NOT_ANNOTATED_CDS"/>
    <property type="molecule type" value="Genomic_DNA"/>
</dbReference>
<dbReference type="InParanoid" id="T1H9P1"/>
<evidence type="ECO:0000256" key="14">
    <source>
        <dbReference type="ARBA" id="ARBA00023125"/>
    </source>
</evidence>
<dbReference type="GO" id="GO:0042953">
    <property type="term" value="P:lipoprotein transport"/>
    <property type="evidence" value="ECO:0007669"/>
    <property type="project" value="InterPro"/>
</dbReference>
<reference evidence="22" key="1">
    <citation type="submission" date="2015-05" db="UniProtKB">
        <authorList>
            <consortium name="EnsemblMetazoa"/>
        </authorList>
    </citation>
    <scope>IDENTIFICATION</scope>
</reference>
<dbReference type="PANTHER" id="PTHR22683:SF41">
    <property type="entry name" value="DNA TRANSLOCASE FTSK"/>
    <property type="match status" value="1"/>
</dbReference>
<evidence type="ECO:0000256" key="3">
    <source>
        <dbReference type="ARBA" id="ARBA00006474"/>
    </source>
</evidence>
<feature type="transmembrane region" description="Helical" evidence="19">
    <location>
        <begin position="48"/>
        <end position="66"/>
    </location>
</feature>
<evidence type="ECO:0000256" key="5">
    <source>
        <dbReference type="ARBA" id="ARBA00014035"/>
    </source>
</evidence>
<accession>T1H9P1</accession>
<evidence type="ECO:0000256" key="18">
    <source>
        <dbReference type="SAM" id="MobiDB-lite"/>
    </source>
</evidence>
<keyword evidence="6" id="KW-1003">Cell membrane</keyword>
<dbReference type="Pfam" id="PF17854">
    <property type="entry name" value="FtsK_alpha"/>
    <property type="match status" value="1"/>
</dbReference>
<feature type="region of interest" description="Disordered" evidence="18">
    <location>
        <begin position="447"/>
        <end position="500"/>
    </location>
</feature>
<evidence type="ECO:0000256" key="12">
    <source>
        <dbReference type="ARBA" id="ARBA00022840"/>
    </source>
</evidence>
<feature type="transmembrane region" description="Helical" evidence="19">
    <location>
        <begin position="20"/>
        <end position="42"/>
    </location>
</feature>
<feature type="region of interest" description="Disordered" evidence="18">
    <location>
        <begin position="708"/>
        <end position="746"/>
    </location>
</feature>
<feature type="transmembrane region" description="Helical" evidence="19">
    <location>
        <begin position="73"/>
        <end position="95"/>
    </location>
</feature>
<dbReference type="Pfam" id="PF13491">
    <property type="entry name" value="FtsK_4TM"/>
    <property type="match status" value="1"/>
</dbReference>
<dbReference type="InterPro" id="IPR050206">
    <property type="entry name" value="FtsK/SpoIIIE/SftA"/>
</dbReference>
<dbReference type="Pfam" id="PF03548">
    <property type="entry name" value="LolA"/>
    <property type="match status" value="1"/>
</dbReference>
<keyword evidence="11" id="KW-0159">Chromosome partition</keyword>
<comment type="similarity">
    <text evidence="4">Belongs to the LolA family.</text>
</comment>
<dbReference type="InterPro" id="IPR029046">
    <property type="entry name" value="LolA/LolB/LppX"/>
</dbReference>
<evidence type="ECO:0000256" key="11">
    <source>
        <dbReference type="ARBA" id="ARBA00022829"/>
    </source>
</evidence>
<keyword evidence="13 19" id="KW-1133">Transmembrane helix</keyword>
<feature type="region of interest" description="Disordered" evidence="18">
    <location>
        <begin position="121"/>
        <end position="142"/>
    </location>
</feature>
<proteinExistence type="inferred from homology"/>
<dbReference type="Proteomes" id="UP000015103">
    <property type="component" value="Unassembled WGS sequence"/>
</dbReference>
<feature type="compositionally biased region" description="Basic and acidic residues" evidence="18">
    <location>
        <begin position="130"/>
        <end position="139"/>
    </location>
</feature>
<evidence type="ECO:0000256" key="13">
    <source>
        <dbReference type="ARBA" id="ARBA00022989"/>
    </source>
</evidence>
<dbReference type="AlphaFoldDB" id="T1H9P1"/>
<evidence type="ECO:0000256" key="16">
    <source>
        <dbReference type="ARBA" id="ARBA00023186"/>
    </source>
</evidence>
<evidence type="ECO:0000256" key="6">
    <source>
        <dbReference type="ARBA" id="ARBA00022475"/>
    </source>
</evidence>
<sequence length="746" mass="80528">MLSLCWVAFRQRDNQSDVDLFTLSLRLIGTLALILTSCGQAALNVDDLYYFASGGVLGSLLSSSMVPRFNSMGATLILLCVWAAGLTLFTGWSWLTIAEKIGGAVLGLLTFFSNRSRAEDNYRDEDDDLHDNADREGGHPDTLTASTEAIAEDVDANDILLAPAARERAADETEQNSTVSGVDATDHLAPVQESVPVDTVPDPTIAPRAFTPATPATAGSHDTHGQDSLPPLYAFELPQAVVQENNALPAFSPATVPDRTPPLSSIHDLGAPAVVAATPASSDAVPFMPAFTAAGEDNPQVKQGMGPELPRPNPVRIPTRRELASYGIKLPSQRQAEEQEREAQRLAESQPETIERVTPEEADVDEAALRQAYLEQQEQRYESPSVTPAIEPVGTKELASASVTAAFIAGVAADADANEPAFSFSPFNDLVDESPKAPLFTLSPADVAESAQNSAPPSPTWRAATGDDDSLATHAHPVVEPQHREDFADEDEPESDATPSLMDSLIHPFLVRNDQPLQKPTTPLPTLELLTAPPESEAPVDHFELEQTARLIEARLADYRVTASVVGYDAGPVITRFELDLAPGVKAARISNLSRDLARSLSVVAVRVVEVIPGKPYVGLELPNKLRHTVYLREVTATWLKEATGNTPFVLITRNDASEWGQYNVRQQGDDFELTPKAAKGNLKQFAINVNASGTIKSFVATEQDGQRSSYTLQNQQNGAVDSSKFTFTPPKGVTLDDQRQWGHRE</sequence>
<feature type="domain" description="DNA translocase FtsK 4TM region" evidence="20">
    <location>
        <begin position="2"/>
        <end position="102"/>
    </location>
</feature>
<dbReference type="SUPFAM" id="SSF89392">
    <property type="entry name" value="Prokaryotic lipoproteins and lipoprotein localization factors"/>
    <property type="match status" value="1"/>
</dbReference>
<evidence type="ECO:0000256" key="8">
    <source>
        <dbReference type="ARBA" id="ARBA00022692"/>
    </source>
</evidence>
<keyword evidence="17" id="KW-0131">Cell cycle</keyword>
<evidence type="ECO:0000259" key="20">
    <source>
        <dbReference type="Pfam" id="PF13491"/>
    </source>
</evidence>
<keyword evidence="7" id="KW-0132">Cell division</keyword>
<evidence type="ECO:0000256" key="7">
    <source>
        <dbReference type="ARBA" id="ARBA00022618"/>
    </source>
</evidence>
<feature type="region of interest" description="Disordered" evidence="18">
    <location>
        <begin position="329"/>
        <end position="354"/>
    </location>
</feature>
<feature type="compositionally biased region" description="Basic and acidic residues" evidence="18">
    <location>
        <begin position="735"/>
        <end position="746"/>
    </location>
</feature>
<keyword evidence="23" id="KW-1185">Reference proteome</keyword>
<keyword evidence="9" id="KW-0547">Nucleotide-binding</keyword>
<evidence type="ECO:0000256" key="19">
    <source>
        <dbReference type="SAM" id="Phobius"/>
    </source>
</evidence>
<dbReference type="InterPro" id="IPR025199">
    <property type="entry name" value="FtsK_4TM"/>
</dbReference>
<keyword evidence="8 19" id="KW-0812">Transmembrane</keyword>
<evidence type="ECO:0000256" key="17">
    <source>
        <dbReference type="ARBA" id="ARBA00023306"/>
    </source>
</evidence>
<evidence type="ECO:0000256" key="15">
    <source>
        <dbReference type="ARBA" id="ARBA00023136"/>
    </source>
</evidence>
<protein>
    <recommendedName>
        <fullName evidence="5">Outer-membrane lipoprotein carrier protein</fullName>
    </recommendedName>
</protein>
<name>T1H9P1_RHOPR</name>
<dbReference type="VEuPathDB" id="VectorBase:RPRC000744"/>
<keyword evidence="12" id="KW-0067">ATP-binding</keyword>
<feature type="domain" description="FtsK alpha" evidence="21">
    <location>
        <begin position="524"/>
        <end position="624"/>
    </location>
</feature>
<dbReference type="GO" id="GO:0007059">
    <property type="term" value="P:chromosome segregation"/>
    <property type="evidence" value="ECO:0007669"/>
    <property type="project" value="UniProtKB-KW"/>
</dbReference>
<feature type="compositionally biased region" description="Basic and acidic residues" evidence="18">
    <location>
        <begin position="335"/>
        <end position="345"/>
    </location>
</feature>
<dbReference type="HOGENOM" id="CLU_372705_0_0_1"/>
<dbReference type="EnsemblMetazoa" id="RPRC000744-RA">
    <property type="protein sequence ID" value="RPRC000744-PA"/>
    <property type="gene ID" value="RPRC000744"/>
</dbReference>
<comment type="subcellular location">
    <subcellularLocation>
        <location evidence="2">Cell membrane</location>
        <topology evidence="2">Multi-pass membrane protein</topology>
    </subcellularLocation>
    <subcellularLocation>
        <location evidence="1">Periplasm</location>
    </subcellularLocation>
</comment>
<evidence type="ECO:0000256" key="2">
    <source>
        <dbReference type="ARBA" id="ARBA00004651"/>
    </source>
</evidence>
<dbReference type="InterPro" id="IPR004564">
    <property type="entry name" value="OM_lipoprot_carrier_LolA-like"/>
</dbReference>